<dbReference type="InterPro" id="IPR013525">
    <property type="entry name" value="ABC2_TM"/>
</dbReference>
<dbReference type="GO" id="GO:0005319">
    <property type="term" value="F:lipid transporter activity"/>
    <property type="evidence" value="ECO:0007669"/>
    <property type="project" value="TreeGrafter"/>
</dbReference>
<protein>
    <recommendedName>
        <fullName evidence="5">ABC-2 type transporter transmembrane domain-containing protein</fullName>
    </recommendedName>
</protein>
<evidence type="ECO:0000259" key="5">
    <source>
        <dbReference type="Pfam" id="PF12698"/>
    </source>
</evidence>
<evidence type="ECO:0000313" key="6">
    <source>
        <dbReference type="EnsemblMetazoa" id="RPRC000298-PA"/>
    </source>
</evidence>
<accession>T1H8F7</accession>
<keyword evidence="4" id="KW-0472">Membrane</keyword>
<comment type="subcellular location">
    <subcellularLocation>
        <location evidence="1">Membrane</location>
        <topology evidence="1">Multi-pass membrane protein</topology>
    </subcellularLocation>
</comment>
<dbReference type="EMBL" id="ACPB03002590">
    <property type="status" value="NOT_ANNOTATED_CDS"/>
    <property type="molecule type" value="Genomic_DNA"/>
</dbReference>
<keyword evidence="2" id="KW-0812">Transmembrane</keyword>
<dbReference type="STRING" id="13249.T1H8F7"/>
<evidence type="ECO:0000313" key="7">
    <source>
        <dbReference type="Proteomes" id="UP000015103"/>
    </source>
</evidence>
<dbReference type="VEuPathDB" id="VectorBase:RPRC000298"/>
<name>T1H8F7_RHOPR</name>
<dbReference type="GO" id="GO:0016020">
    <property type="term" value="C:membrane"/>
    <property type="evidence" value="ECO:0007669"/>
    <property type="project" value="UniProtKB-SubCell"/>
</dbReference>
<dbReference type="InterPro" id="IPR026082">
    <property type="entry name" value="ABCA"/>
</dbReference>
<sequence length="354" mass="40883">MNTERVDNTEYIQDRLMSIEPRRRPIIDLKYITYGFAYLQDLIDHSIISEQTGRRDLPGIIFQQFPYPCYISDEFIMAISRTFPLFMVLSWSYSCAMIVKSIVYEKEQRLKETMRVMGLGNGIHWIGWFVDSLIPMSVTLVALVLILVYGKVLINSDPFVLYLFLFCYALATIAQAFLISVFFSKANLAAACAGIIFFIFYLPYPFLVRWMAYLTPLHKTLLSLSANVALGVGASYIAFYEEQGVGMQWDNIQRSPIYNDEFNLVSVMYMLIVDFVIYLVLTWYIEAVFPGQYGIPRPWYFPFTLSYWSGKEVTKVFADNESVRENASNVNFEKDPTDLNAGVIVIASEKFLEW</sequence>
<evidence type="ECO:0000256" key="2">
    <source>
        <dbReference type="ARBA" id="ARBA00022692"/>
    </source>
</evidence>
<dbReference type="Proteomes" id="UP000015103">
    <property type="component" value="Unassembled WGS sequence"/>
</dbReference>
<dbReference type="InParanoid" id="T1H8F7"/>
<proteinExistence type="predicted"/>
<evidence type="ECO:0000256" key="4">
    <source>
        <dbReference type="ARBA" id="ARBA00023136"/>
    </source>
</evidence>
<feature type="domain" description="ABC-2 type transporter transmembrane" evidence="5">
    <location>
        <begin position="83"/>
        <end position="284"/>
    </location>
</feature>
<evidence type="ECO:0000256" key="3">
    <source>
        <dbReference type="ARBA" id="ARBA00022989"/>
    </source>
</evidence>
<evidence type="ECO:0000256" key="1">
    <source>
        <dbReference type="ARBA" id="ARBA00004141"/>
    </source>
</evidence>
<dbReference type="EnsemblMetazoa" id="RPRC000298-RA">
    <property type="protein sequence ID" value="RPRC000298-PA"/>
    <property type="gene ID" value="RPRC000298"/>
</dbReference>
<keyword evidence="7" id="KW-1185">Reference proteome</keyword>
<dbReference type="AlphaFoldDB" id="T1H8F7"/>
<reference evidence="6" key="1">
    <citation type="submission" date="2015-05" db="UniProtKB">
        <authorList>
            <consortium name="EnsemblMetazoa"/>
        </authorList>
    </citation>
    <scope>IDENTIFICATION</scope>
</reference>
<dbReference type="PANTHER" id="PTHR19229">
    <property type="entry name" value="ATP-BINDING CASSETTE TRANSPORTER SUBFAMILY A ABCA"/>
    <property type="match status" value="1"/>
</dbReference>
<organism evidence="6 7">
    <name type="scientific">Rhodnius prolixus</name>
    <name type="common">Triatomid bug</name>
    <dbReference type="NCBI Taxonomy" id="13249"/>
    <lineage>
        <taxon>Eukaryota</taxon>
        <taxon>Metazoa</taxon>
        <taxon>Ecdysozoa</taxon>
        <taxon>Arthropoda</taxon>
        <taxon>Hexapoda</taxon>
        <taxon>Insecta</taxon>
        <taxon>Pterygota</taxon>
        <taxon>Neoptera</taxon>
        <taxon>Paraneoptera</taxon>
        <taxon>Hemiptera</taxon>
        <taxon>Heteroptera</taxon>
        <taxon>Panheteroptera</taxon>
        <taxon>Cimicomorpha</taxon>
        <taxon>Reduviidae</taxon>
        <taxon>Triatominae</taxon>
        <taxon>Rhodnius</taxon>
    </lineage>
</organism>
<dbReference type="PANTHER" id="PTHR19229:SF185">
    <property type="entry name" value="ABC TRANSPORTER DOMAIN-CONTAINING PROTEIN"/>
    <property type="match status" value="1"/>
</dbReference>
<dbReference type="OMA" id="DEFIMAI"/>
<dbReference type="eggNOG" id="KOG0059">
    <property type="taxonomic scope" value="Eukaryota"/>
</dbReference>
<keyword evidence="3" id="KW-1133">Transmembrane helix</keyword>
<dbReference type="Pfam" id="PF12698">
    <property type="entry name" value="ABC2_membrane_3"/>
    <property type="match status" value="1"/>
</dbReference>
<dbReference type="GO" id="GO:0140359">
    <property type="term" value="F:ABC-type transporter activity"/>
    <property type="evidence" value="ECO:0007669"/>
    <property type="project" value="InterPro"/>
</dbReference>
<dbReference type="HOGENOM" id="CLU_783719_0_0_1"/>